<dbReference type="PROSITE" id="PS00388">
    <property type="entry name" value="PROTEASOME_ALPHA_1"/>
    <property type="match status" value="1"/>
</dbReference>
<dbReference type="SMART" id="SM00948">
    <property type="entry name" value="Proteasome_A_N"/>
    <property type="match status" value="1"/>
</dbReference>
<comment type="caution">
    <text evidence="5">The sequence shown here is derived from an EMBL/GenBank/DDBJ whole genome shotgun (WGS) entry which is preliminary data.</text>
</comment>
<dbReference type="GO" id="GO:0000502">
    <property type="term" value="C:proteasome complex"/>
    <property type="evidence" value="ECO:0007669"/>
    <property type="project" value="UniProtKB-KW"/>
</dbReference>
<dbReference type="Gene3D" id="3.60.20.10">
    <property type="entry name" value="Glutamine Phosphoribosylpyrophosphate, subunit 1, domain 1"/>
    <property type="match status" value="1"/>
</dbReference>
<dbReference type="Pfam" id="PF00227">
    <property type="entry name" value="Proteasome"/>
    <property type="match status" value="1"/>
</dbReference>
<dbReference type="InterPro" id="IPR001353">
    <property type="entry name" value="Proteasome_sua/b"/>
</dbReference>
<dbReference type="PROSITE" id="PS51475">
    <property type="entry name" value="PROTEASOME_ALPHA_2"/>
    <property type="match status" value="1"/>
</dbReference>
<comment type="subcellular location">
    <subcellularLocation>
        <location evidence="3">Cytoplasm</location>
    </subcellularLocation>
    <subcellularLocation>
        <location evidence="3">Nucleus</location>
    </subcellularLocation>
</comment>
<keyword evidence="3" id="KW-0539">Nucleus</keyword>
<comment type="subunit">
    <text evidence="3">The 26S proteasome consists of a 20S proteasome core and two 19S regulatory subunits.</text>
</comment>
<evidence type="ECO:0000313" key="5">
    <source>
        <dbReference type="EMBL" id="KAJ4460204.1"/>
    </source>
</evidence>
<dbReference type="InterPro" id="IPR000426">
    <property type="entry name" value="Proteasome_asu_N"/>
</dbReference>
<reference evidence="5" key="1">
    <citation type="journal article" date="2022" name="bioRxiv">
        <title>Genomics of Preaxostyla Flagellates Illuminates Evolutionary Transitions and the Path Towards Mitochondrial Loss.</title>
        <authorList>
            <person name="Novak L.V.F."/>
            <person name="Treitli S.C."/>
            <person name="Pyrih J."/>
            <person name="Halakuc P."/>
            <person name="Pipaliya S.V."/>
            <person name="Vacek V."/>
            <person name="Brzon O."/>
            <person name="Soukal P."/>
            <person name="Eme L."/>
            <person name="Dacks J.B."/>
            <person name="Karnkowska A."/>
            <person name="Elias M."/>
            <person name="Hampl V."/>
        </authorList>
    </citation>
    <scope>NUCLEOTIDE SEQUENCE</scope>
    <source>
        <strain evidence="5">RCP-MX</strain>
    </source>
</reference>
<dbReference type="InterPro" id="IPR029055">
    <property type="entry name" value="Ntn_hydrolases_N"/>
</dbReference>
<evidence type="ECO:0000313" key="6">
    <source>
        <dbReference type="Proteomes" id="UP001141327"/>
    </source>
</evidence>
<keyword evidence="6" id="KW-1185">Reference proteome</keyword>
<dbReference type="SUPFAM" id="SSF56235">
    <property type="entry name" value="N-terminal nucleophile aminohydrolases (Ntn hydrolases)"/>
    <property type="match status" value="1"/>
</dbReference>
<gene>
    <name evidence="5" type="ORF">PAPYR_3593</name>
</gene>
<dbReference type="InterPro" id="IPR023332">
    <property type="entry name" value="Proteasome_alpha-type"/>
</dbReference>
<keyword evidence="1 2" id="KW-0647">Proteasome</keyword>
<dbReference type="NCBIfam" id="NF003075">
    <property type="entry name" value="PRK03996.1"/>
    <property type="match status" value="1"/>
</dbReference>
<dbReference type="Proteomes" id="UP001141327">
    <property type="component" value="Unassembled WGS sequence"/>
</dbReference>
<feature type="domain" description="Proteasome alpha-type subunits" evidence="4">
    <location>
        <begin position="8"/>
        <end position="30"/>
    </location>
</feature>
<evidence type="ECO:0000259" key="4">
    <source>
        <dbReference type="PROSITE" id="PS00388"/>
    </source>
</evidence>
<sequence length="246" mass="26480">MFQNKSEYDRSVNSFSPEGRLFQVEYAIEAIKLGSTALAIQVAEGVLLAVEKRITSTLLEPASIDKIMQIDTHIGAAMSGLSADGRSLVETARVETTNHRFNYGEAMTVETCTQAICNVCLKFGDSKSKMSRPYGVALLVAGVDEEGPALFHTDPSGAYVRVQVKAVGAASDGAQTALNEEYNKSMRRGEVEDLAAKTLKAVMEDAVTPTNIEFAWVDAGTRVFHAYTPAEVEVILARLAAQPAAE</sequence>
<dbReference type="PANTHER" id="PTHR11599">
    <property type="entry name" value="PROTEASOME SUBUNIT ALPHA/BETA"/>
    <property type="match status" value="1"/>
</dbReference>
<dbReference type="Pfam" id="PF10584">
    <property type="entry name" value="Proteasome_A_N"/>
    <property type="match status" value="1"/>
</dbReference>
<evidence type="ECO:0000256" key="3">
    <source>
        <dbReference type="RuleBase" id="RU000551"/>
    </source>
</evidence>
<dbReference type="EMBL" id="JAPMOS010000014">
    <property type="protein sequence ID" value="KAJ4460204.1"/>
    <property type="molecule type" value="Genomic_DNA"/>
</dbReference>
<keyword evidence="3" id="KW-0963">Cytoplasm</keyword>
<protein>
    <recommendedName>
        <fullName evidence="3">Proteasome subunit alpha type</fullName>
    </recommendedName>
</protein>
<comment type="similarity">
    <text evidence="2 3">Belongs to the peptidase T1A family.</text>
</comment>
<dbReference type="InterPro" id="IPR050115">
    <property type="entry name" value="Proteasome_alpha"/>
</dbReference>
<accession>A0ABQ8US79</accession>
<proteinExistence type="inferred from homology"/>
<evidence type="ECO:0000256" key="1">
    <source>
        <dbReference type="ARBA" id="ARBA00022942"/>
    </source>
</evidence>
<evidence type="ECO:0000256" key="2">
    <source>
        <dbReference type="PROSITE-ProRule" id="PRU00808"/>
    </source>
</evidence>
<organism evidence="5 6">
    <name type="scientific">Paratrimastix pyriformis</name>
    <dbReference type="NCBI Taxonomy" id="342808"/>
    <lineage>
        <taxon>Eukaryota</taxon>
        <taxon>Metamonada</taxon>
        <taxon>Preaxostyla</taxon>
        <taxon>Paratrimastigidae</taxon>
        <taxon>Paratrimastix</taxon>
    </lineage>
</organism>
<name>A0ABQ8US79_9EUKA</name>